<evidence type="ECO:0000313" key="6">
    <source>
        <dbReference type="Proteomes" id="UP001642483"/>
    </source>
</evidence>
<proteinExistence type="predicted"/>
<gene>
    <name evidence="5" type="ORF">CVLEPA_LOCUS28123</name>
</gene>
<dbReference type="SUPFAM" id="SSF51905">
    <property type="entry name" value="FAD/NAD(P)-binding domain"/>
    <property type="match status" value="1"/>
</dbReference>
<sequence>MYDVNVCCGGIQGLWTANVLAEKKKKVLLLEQEAHGLSRITRYSYSDPHHAQLMPEAFQRWDALEKRSKLELFV</sequence>
<comment type="cofactor">
    <cofactor evidence="1">
        <name>FAD</name>
        <dbReference type="ChEBI" id="CHEBI:57692"/>
    </cofactor>
</comment>
<protein>
    <submittedName>
        <fullName evidence="5">Uncharacterized protein</fullName>
    </submittedName>
</protein>
<evidence type="ECO:0000256" key="1">
    <source>
        <dbReference type="ARBA" id="ARBA00001974"/>
    </source>
</evidence>
<reference evidence="5 6" key="1">
    <citation type="submission" date="2024-02" db="EMBL/GenBank/DDBJ databases">
        <authorList>
            <person name="Daric V."/>
            <person name="Darras S."/>
        </authorList>
    </citation>
    <scope>NUCLEOTIDE SEQUENCE [LARGE SCALE GENOMIC DNA]</scope>
</reference>
<evidence type="ECO:0000256" key="3">
    <source>
        <dbReference type="ARBA" id="ARBA00022827"/>
    </source>
</evidence>
<dbReference type="PANTHER" id="PTHR10961">
    <property type="entry name" value="PEROXISOMAL SARCOSINE OXIDASE"/>
    <property type="match status" value="1"/>
</dbReference>
<keyword evidence="2" id="KW-0285">Flavoprotein</keyword>
<dbReference type="InterPro" id="IPR036188">
    <property type="entry name" value="FAD/NAD-bd_sf"/>
</dbReference>
<keyword evidence="6" id="KW-1185">Reference proteome</keyword>
<evidence type="ECO:0000256" key="4">
    <source>
        <dbReference type="ARBA" id="ARBA00023002"/>
    </source>
</evidence>
<organism evidence="5 6">
    <name type="scientific">Clavelina lepadiformis</name>
    <name type="common">Light-bulb sea squirt</name>
    <name type="synonym">Ascidia lepadiformis</name>
    <dbReference type="NCBI Taxonomy" id="159417"/>
    <lineage>
        <taxon>Eukaryota</taxon>
        <taxon>Metazoa</taxon>
        <taxon>Chordata</taxon>
        <taxon>Tunicata</taxon>
        <taxon>Ascidiacea</taxon>
        <taxon>Aplousobranchia</taxon>
        <taxon>Clavelinidae</taxon>
        <taxon>Clavelina</taxon>
    </lineage>
</organism>
<dbReference type="Proteomes" id="UP001642483">
    <property type="component" value="Unassembled WGS sequence"/>
</dbReference>
<dbReference type="Gene3D" id="3.50.50.60">
    <property type="entry name" value="FAD/NAD(P)-binding domain"/>
    <property type="match status" value="1"/>
</dbReference>
<dbReference type="PANTHER" id="PTHR10961:SF46">
    <property type="entry name" value="PEROXISOMAL SARCOSINE OXIDASE"/>
    <property type="match status" value="1"/>
</dbReference>
<evidence type="ECO:0000313" key="5">
    <source>
        <dbReference type="EMBL" id="CAK8694784.1"/>
    </source>
</evidence>
<comment type="caution">
    <text evidence="5">The sequence shown here is derived from an EMBL/GenBank/DDBJ whole genome shotgun (WGS) entry which is preliminary data.</text>
</comment>
<dbReference type="EMBL" id="CAWYQH010000141">
    <property type="protein sequence ID" value="CAK8694784.1"/>
    <property type="molecule type" value="Genomic_DNA"/>
</dbReference>
<keyword evidence="4" id="KW-0560">Oxidoreductase</keyword>
<dbReference type="InterPro" id="IPR045170">
    <property type="entry name" value="MTOX"/>
</dbReference>
<evidence type="ECO:0000256" key="2">
    <source>
        <dbReference type="ARBA" id="ARBA00022630"/>
    </source>
</evidence>
<keyword evidence="3" id="KW-0274">FAD</keyword>
<accession>A0ABP0GVW4</accession>
<name>A0ABP0GVW4_CLALP</name>